<dbReference type="PANTHER" id="PTHR33445">
    <property type="entry name" value="ATP SYNTHASE SUBUNIT B', CHLOROPLASTIC"/>
    <property type="match status" value="1"/>
</dbReference>
<keyword evidence="5 13" id="KW-0375">Hydrogen ion transport</keyword>
<evidence type="ECO:0000313" key="16">
    <source>
        <dbReference type="Proteomes" id="UP000315082"/>
    </source>
</evidence>
<keyword evidence="3 13" id="KW-0138">CF(0)</keyword>
<keyword evidence="4 13" id="KW-0812">Transmembrane</keyword>
<keyword evidence="9 13" id="KW-0066">ATP synthesis</keyword>
<dbReference type="HAMAP" id="MF_01398">
    <property type="entry name" value="ATP_synth_b_bprime"/>
    <property type="match status" value="1"/>
</dbReference>
<evidence type="ECO:0000256" key="2">
    <source>
        <dbReference type="ARBA" id="ARBA00022448"/>
    </source>
</evidence>
<evidence type="ECO:0000256" key="1">
    <source>
        <dbReference type="ARBA" id="ARBA00005513"/>
    </source>
</evidence>
<evidence type="ECO:0000256" key="11">
    <source>
        <dbReference type="ARBA" id="ARBA00025614"/>
    </source>
</evidence>
<feature type="coiled-coil region" evidence="14">
    <location>
        <begin position="38"/>
        <end position="127"/>
    </location>
</feature>
<dbReference type="InterPro" id="IPR002146">
    <property type="entry name" value="ATP_synth_b/b'su_bac/chlpt"/>
</dbReference>
<keyword evidence="2 13" id="KW-0813">Transport</keyword>
<dbReference type="Proteomes" id="UP000315082">
    <property type="component" value="Chromosome"/>
</dbReference>
<comment type="subunit">
    <text evidence="13">F-type ATPases have 2 components, F(1) - the catalytic core - and F(0) - the membrane proton channel. F(1) has five subunits: alpha(3), beta(3), gamma(1), delta(1), epsilon(1). F(0) has three main subunits: a(1), b(2) and c(10-14). The alpha and beta chains form an alternating ring which encloses part of the gamma chain. F(1) is attached to F(0) by a central stalk formed by the gamma and epsilon chains, while a peripheral stalk is formed by the delta and b chains.</text>
</comment>
<dbReference type="EMBL" id="CP036348">
    <property type="protein sequence ID" value="QDV69697.1"/>
    <property type="molecule type" value="Genomic_DNA"/>
</dbReference>
<evidence type="ECO:0000313" key="15">
    <source>
        <dbReference type="EMBL" id="QDV69697.1"/>
    </source>
</evidence>
<evidence type="ECO:0000256" key="8">
    <source>
        <dbReference type="ARBA" id="ARBA00023136"/>
    </source>
</evidence>
<sequence>MLIDWFTVGAQTANFLVLVWLLKRFLYKPILDAIDQREQRIADELADADAKTREAERERDEFHSKNAEFDRQRNELLSKATDEVKASRQQMLDEARTEADALRAKRQESLQRELTSLQAEISRRTQAEVFAIARHALSDLADNDLESRMCDVFLARLRDLDDDVKQTVRQCKVSDSAPARVRSAMPLSSQQHDAIRSSIDEVFAAELPVGFETDPAITSGIELTVGGQRIAWSIGDYLTSLESSVGELLDNVAADAEAGVAQ</sequence>
<keyword evidence="6 13" id="KW-1133">Transmembrane helix</keyword>
<dbReference type="KEGG" id="rcf:Poly24_34140"/>
<comment type="function">
    <text evidence="11">Component of the F(0) channel, it forms part of the peripheral stalk, linking F(1) to F(0). The b'-subunit is a diverged and duplicated form of b found in plants and photosynthetic bacteria.</text>
</comment>
<keyword evidence="13" id="KW-1003">Cell membrane</keyword>
<name>A0A518JVY2_9BACT</name>
<evidence type="ECO:0000256" key="14">
    <source>
        <dbReference type="SAM" id="Coils"/>
    </source>
</evidence>
<keyword evidence="8 13" id="KW-0472">Membrane</keyword>
<comment type="similarity">
    <text evidence="1 13">Belongs to the ATPase B chain family.</text>
</comment>
<evidence type="ECO:0000256" key="12">
    <source>
        <dbReference type="ARBA" id="ARBA00037847"/>
    </source>
</evidence>
<dbReference type="Pfam" id="PF00430">
    <property type="entry name" value="ATP-synt_B"/>
    <property type="match status" value="1"/>
</dbReference>
<evidence type="ECO:0000256" key="13">
    <source>
        <dbReference type="HAMAP-Rule" id="MF_01398"/>
    </source>
</evidence>
<dbReference type="AlphaFoldDB" id="A0A518JVY2"/>
<comment type="subcellular location">
    <subcellularLocation>
        <location evidence="13">Cell membrane</location>
        <topology evidence="13">Single-pass membrane protein</topology>
    </subcellularLocation>
    <subcellularLocation>
        <location evidence="12">Endomembrane system</location>
        <topology evidence="12">Single-pass membrane protein</topology>
    </subcellularLocation>
</comment>
<comment type="function">
    <text evidence="10 13">F(1)F(0) ATP synthase produces ATP from ADP in the presence of a proton or sodium gradient. F-type ATPases consist of two structural domains, F(1) containing the extramembraneous catalytic core and F(0) containing the membrane proton channel, linked together by a central stalk and a peripheral stalk. During catalysis, ATP synthesis in the catalytic domain of F(1) is coupled via a rotary mechanism of the central stalk subunits to proton translocation.</text>
</comment>
<keyword evidence="7 13" id="KW-0406">Ion transport</keyword>
<dbReference type="RefSeq" id="WP_145097625.1">
    <property type="nucleotide sequence ID" value="NZ_CP036348.1"/>
</dbReference>
<evidence type="ECO:0000256" key="7">
    <source>
        <dbReference type="ARBA" id="ARBA00023065"/>
    </source>
</evidence>
<organism evidence="15 16">
    <name type="scientific">Rosistilla carotiformis</name>
    <dbReference type="NCBI Taxonomy" id="2528017"/>
    <lineage>
        <taxon>Bacteria</taxon>
        <taxon>Pseudomonadati</taxon>
        <taxon>Planctomycetota</taxon>
        <taxon>Planctomycetia</taxon>
        <taxon>Pirellulales</taxon>
        <taxon>Pirellulaceae</taxon>
        <taxon>Rosistilla</taxon>
    </lineage>
</organism>
<dbReference type="InterPro" id="IPR017707">
    <property type="entry name" value="Alt_ATP_synth_F0_bsu"/>
</dbReference>
<evidence type="ECO:0000256" key="10">
    <source>
        <dbReference type="ARBA" id="ARBA00025198"/>
    </source>
</evidence>
<evidence type="ECO:0000256" key="5">
    <source>
        <dbReference type="ARBA" id="ARBA00022781"/>
    </source>
</evidence>
<evidence type="ECO:0000256" key="9">
    <source>
        <dbReference type="ARBA" id="ARBA00023310"/>
    </source>
</evidence>
<dbReference type="InterPro" id="IPR050059">
    <property type="entry name" value="ATP_synthase_B_chain"/>
</dbReference>
<reference evidence="15 16" key="1">
    <citation type="submission" date="2019-02" db="EMBL/GenBank/DDBJ databases">
        <title>Deep-cultivation of Planctomycetes and their phenomic and genomic characterization uncovers novel biology.</title>
        <authorList>
            <person name="Wiegand S."/>
            <person name="Jogler M."/>
            <person name="Boedeker C."/>
            <person name="Pinto D."/>
            <person name="Vollmers J."/>
            <person name="Rivas-Marin E."/>
            <person name="Kohn T."/>
            <person name="Peeters S.H."/>
            <person name="Heuer A."/>
            <person name="Rast P."/>
            <person name="Oberbeckmann S."/>
            <person name="Bunk B."/>
            <person name="Jeske O."/>
            <person name="Meyerdierks A."/>
            <person name="Storesund J.E."/>
            <person name="Kallscheuer N."/>
            <person name="Luecker S."/>
            <person name="Lage O.M."/>
            <person name="Pohl T."/>
            <person name="Merkel B.J."/>
            <person name="Hornburger P."/>
            <person name="Mueller R.-W."/>
            <person name="Bruemmer F."/>
            <person name="Labrenz M."/>
            <person name="Spormann A.M."/>
            <person name="Op den Camp H."/>
            <person name="Overmann J."/>
            <person name="Amann R."/>
            <person name="Jetten M.S.M."/>
            <person name="Mascher T."/>
            <person name="Medema M.H."/>
            <person name="Devos D.P."/>
            <person name="Kaster A.-K."/>
            <person name="Ovreas L."/>
            <person name="Rohde M."/>
            <person name="Galperin M.Y."/>
            <person name="Jogler C."/>
        </authorList>
    </citation>
    <scope>NUCLEOTIDE SEQUENCE [LARGE SCALE GENOMIC DNA]</scope>
    <source>
        <strain evidence="15 16">Poly24</strain>
    </source>
</reference>
<evidence type="ECO:0000256" key="3">
    <source>
        <dbReference type="ARBA" id="ARBA00022547"/>
    </source>
</evidence>
<dbReference type="CDD" id="cd06503">
    <property type="entry name" value="ATP-synt_Fo_b"/>
    <property type="match status" value="1"/>
</dbReference>
<keyword evidence="14" id="KW-0175">Coiled coil</keyword>
<dbReference type="GO" id="GO:0005886">
    <property type="term" value="C:plasma membrane"/>
    <property type="evidence" value="ECO:0007669"/>
    <property type="project" value="UniProtKB-SubCell"/>
</dbReference>
<evidence type="ECO:0000256" key="6">
    <source>
        <dbReference type="ARBA" id="ARBA00022989"/>
    </source>
</evidence>
<dbReference type="GO" id="GO:0045259">
    <property type="term" value="C:proton-transporting ATP synthase complex"/>
    <property type="evidence" value="ECO:0007669"/>
    <property type="project" value="UniProtKB-KW"/>
</dbReference>
<dbReference type="PANTHER" id="PTHR33445:SF2">
    <property type="entry name" value="ATP SYNTHASE SUBUNIT B', CHLOROPLASTIC"/>
    <property type="match status" value="1"/>
</dbReference>
<proteinExistence type="inferred from homology"/>
<dbReference type="GO" id="GO:0046961">
    <property type="term" value="F:proton-transporting ATPase activity, rotational mechanism"/>
    <property type="evidence" value="ECO:0007669"/>
    <property type="project" value="TreeGrafter"/>
</dbReference>
<dbReference type="GO" id="GO:0012505">
    <property type="term" value="C:endomembrane system"/>
    <property type="evidence" value="ECO:0007669"/>
    <property type="project" value="UniProtKB-SubCell"/>
</dbReference>
<accession>A0A518JVY2</accession>
<dbReference type="OrthoDB" id="282095at2"/>
<gene>
    <name evidence="15" type="primary">atpF_1</name>
    <name evidence="13" type="synonym">atpF</name>
    <name evidence="15" type="ORF">Poly24_34140</name>
</gene>
<dbReference type="GO" id="GO:0046933">
    <property type="term" value="F:proton-transporting ATP synthase activity, rotational mechanism"/>
    <property type="evidence" value="ECO:0007669"/>
    <property type="project" value="UniProtKB-UniRule"/>
</dbReference>
<protein>
    <recommendedName>
        <fullName evidence="13">ATP synthase subunit b</fullName>
    </recommendedName>
    <alternativeName>
        <fullName evidence="13">ATP synthase F(0) sector subunit b</fullName>
    </alternativeName>
    <alternativeName>
        <fullName evidence="13">ATPase subunit I</fullName>
    </alternativeName>
    <alternativeName>
        <fullName evidence="13">F-type ATPase subunit b</fullName>
        <shortName evidence="13">F-ATPase subunit b</shortName>
    </alternativeName>
</protein>
<dbReference type="NCBIfam" id="TIGR03321">
    <property type="entry name" value="alt_F1F0_F0_B"/>
    <property type="match status" value="1"/>
</dbReference>
<keyword evidence="16" id="KW-1185">Reference proteome</keyword>
<evidence type="ECO:0000256" key="4">
    <source>
        <dbReference type="ARBA" id="ARBA00022692"/>
    </source>
</evidence>